<dbReference type="OrthoDB" id="2083458at2"/>
<name>A0A662Z2R6_9STAP</name>
<accession>A0A662Z2R6</accession>
<protein>
    <submittedName>
        <fullName evidence="4">Tetratricopeptide repeat-containing protein</fullName>
    </submittedName>
</protein>
<evidence type="ECO:0000256" key="3">
    <source>
        <dbReference type="PROSITE-ProRule" id="PRU00339"/>
    </source>
</evidence>
<evidence type="ECO:0000256" key="2">
    <source>
        <dbReference type="ARBA" id="ARBA00022803"/>
    </source>
</evidence>
<gene>
    <name evidence="4" type="ORF">SAMN05192557_0332</name>
</gene>
<keyword evidence="5" id="KW-1185">Reference proteome</keyword>
<dbReference type="Proteomes" id="UP000243605">
    <property type="component" value="Unassembled WGS sequence"/>
</dbReference>
<dbReference type="InterPro" id="IPR011990">
    <property type="entry name" value="TPR-like_helical_dom_sf"/>
</dbReference>
<dbReference type="PROSITE" id="PS50005">
    <property type="entry name" value="TPR"/>
    <property type="match status" value="1"/>
</dbReference>
<dbReference type="PANTHER" id="PTHR45641">
    <property type="entry name" value="TETRATRICOPEPTIDE REPEAT PROTEIN (AFU_ORTHOLOGUE AFUA_6G03870)"/>
    <property type="match status" value="1"/>
</dbReference>
<evidence type="ECO:0000313" key="4">
    <source>
        <dbReference type="EMBL" id="SEV83339.1"/>
    </source>
</evidence>
<sequence>MSKITKAFEYVDLGKYKEAEALYQELLNDELNDKDYESVLNGVGYLYAFTERYDDAIDVYEQLLARASTDEDKAIAYHQIGMVYRMRHDVDNAKRYIGYELDIIKDKDDNDLFVSANFYEFAEVYKIEGELQKAVEMGYGALDHALRTDDHVAIGCAHRVLADCFNEQDQSSVAKFHYEHSLESFKAADDAAAIMDLNDTIDSMS</sequence>
<proteinExistence type="predicted"/>
<keyword evidence="2 3" id="KW-0802">TPR repeat</keyword>
<feature type="repeat" description="TPR" evidence="3">
    <location>
        <begin position="37"/>
        <end position="70"/>
    </location>
</feature>
<dbReference type="RefSeq" id="WP_091473280.1">
    <property type="nucleotide sequence ID" value="NZ_FOIT01000001.1"/>
</dbReference>
<dbReference type="SUPFAM" id="SSF48452">
    <property type="entry name" value="TPR-like"/>
    <property type="match status" value="1"/>
</dbReference>
<keyword evidence="1" id="KW-0677">Repeat</keyword>
<dbReference type="PANTHER" id="PTHR45641:SF19">
    <property type="entry name" value="NEPHROCYSTIN-3"/>
    <property type="match status" value="1"/>
</dbReference>
<evidence type="ECO:0000256" key="1">
    <source>
        <dbReference type="ARBA" id="ARBA00022737"/>
    </source>
</evidence>
<organism evidence="4 5">
    <name type="scientific">Aliicoccus persicus</name>
    <dbReference type="NCBI Taxonomy" id="930138"/>
    <lineage>
        <taxon>Bacteria</taxon>
        <taxon>Bacillati</taxon>
        <taxon>Bacillota</taxon>
        <taxon>Bacilli</taxon>
        <taxon>Bacillales</taxon>
        <taxon>Staphylococcaceae</taxon>
        <taxon>Aliicoccus</taxon>
    </lineage>
</organism>
<dbReference type="Pfam" id="PF13424">
    <property type="entry name" value="TPR_12"/>
    <property type="match status" value="2"/>
</dbReference>
<dbReference type="Gene3D" id="1.25.40.10">
    <property type="entry name" value="Tetratricopeptide repeat domain"/>
    <property type="match status" value="1"/>
</dbReference>
<reference evidence="4 5" key="1">
    <citation type="submission" date="2016-10" db="EMBL/GenBank/DDBJ databases">
        <authorList>
            <person name="Varghese N."/>
            <person name="Submissions S."/>
        </authorList>
    </citation>
    <scope>NUCLEOTIDE SEQUENCE [LARGE SCALE GENOMIC DNA]</scope>
    <source>
        <strain evidence="4 5">IBRC-M10081</strain>
    </source>
</reference>
<evidence type="ECO:0000313" key="5">
    <source>
        <dbReference type="Proteomes" id="UP000243605"/>
    </source>
</evidence>
<dbReference type="EMBL" id="FOIT01000001">
    <property type="protein sequence ID" value="SEV83339.1"/>
    <property type="molecule type" value="Genomic_DNA"/>
</dbReference>
<dbReference type="InterPro" id="IPR019734">
    <property type="entry name" value="TPR_rpt"/>
</dbReference>
<dbReference type="AlphaFoldDB" id="A0A662Z2R6"/>